<accession>A0ACB8YMX6</accession>
<evidence type="ECO:0000313" key="1">
    <source>
        <dbReference type="EMBL" id="KAI3686825.1"/>
    </source>
</evidence>
<name>A0ACB8YMX6_9ASTR</name>
<proteinExistence type="predicted"/>
<keyword evidence="2" id="KW-1185">Reference proteome</keyword>
<comment type="caution">
    <text evidence="1">The sequence shown here is derived from an EMBL/GenBank/DDBJ whole genome shotgun (WGS) entry which is preliminary data.</text>
</comment>
<dbReference type="EMBL" id="CM042044">
    <property type="protein sequence ID" value="KAI3686825.1"/>
    <property type="molecule type" value="Genomic_DNA"/>
</dbReference>
<evidence type="ECO:0000313" key="2">
    <source>
        <dbReference type="Proteomes" id="UP001056120"/>
    </source>
</evidence>
<sequence>MAAGGNLGISDVNSDRYGYSFKVGDISGQMNEKGNLESKSKDDQELDEPETPSPPPGLDLMGRDFVGRLQA</sequence>
<reference evidence="1 2" key="2">
    <citation type="journal article" date="2022" name="Mol. Ecol. Resour.">
        <title>The genomes of chicory, endive, great burdock and yacon provide insights into Asteraceae paleo-polyploidization history and plant inulin production.</title>
        <authorList>
            <person name="Fan W."/>
            <person name="Wang S."/>
            <person name="Wang H."/>
            <person name="Wang A."/>
            <person name="Jiang F."/>
            <person name="Liu H."/>
            <person name="Zhao H."/>
            <person name="Xu D."/>
            <person name="Zhang Y."/>
        </authorList>
    </citation>
    <scope>NUCLEOTIDE SEQUENCE [LARGE SCALE GENOMIC DNA]</scope>
    <source>
        <strain evidence="2">cv. Yunnan</strain>
        <tissue evidence="1">Leaves</tissue>
    </source>
</reference>
<organism evidence="1 2">
    <name type="scientific">Smallanthus sonchifolius</name>
    <dbReference type="NCBI Taxonomy" id="185202"/>
    <lineage>
        <taxon>Eukaryota</taxon>
        <taxon>Viridiplantae</taxon>
        <taxon>Streptophyta</taxon>
        <taxon>Embryophyta</taxon>
        <taxon>Tracheophyta</taxon>
        <taxon>Spermatophyta</taxon>
        <taxon>Magnoliopsida</taxon>
        <taxon>eudicotyledons</taxon>
        <taxon>Gunneridae</taxon>
        <taxon>Pentapetalae</taxon>
        <taxon>asterids</taxon>
        <taxon>campanulids</taxon>
        <taxon>Asterales</taxon>
        <taxon>Asteraceae</taxon>
        <taxon>Asteroideae</taxon>
        <taxon>Heliantheae alliance</taxon>
        <taxon>Millerieae</taxon>
        <taxon>Smallanthus</taxon>
    </lineage>
</organism>
<dbReference type="Proteomes" id="UP001056120">
    <property type="component" value="Linkage Group LG27"/>
</dbReference>
<protein>
    <submittedName>
        <fullName evidence="1">Uncharacterized protein</fullName>
    </submittedName>
</protein>
<reference evidence="2" key="1">
    <citation type="journal article" date="2022" name="Mol. Ecol. Resour.">
        <title>The genomes of chicory, endive, great burdock and yacon provide insights into Asteraceae palaeo-polyploidization history and plant inulin production.</title>
        <authorList>
            <person name="Fan W."/>
            <person name="Wang S."/>
            <person name="Wang H."/>
            <person name="Wang A."/>
            <person name="Jiang F."/>
            <person name="Liu H."/>
            <person name="Zhao H."/>
            <person name="Xu D."/>
            <person name="Zhang Y."/>
        </authorList>
    </citation>
    <scope>NUCLEOTIDE SEQUENCE [LARGE SCALE GENOMIC DNA]</scope>
    <source>
        <strain evidence="2">cv. Yunnan</strain>
    </source>
</reference>
<gene>
    <name evidence="1" type="ORF">L1987_80514</name>
</gene>